<feature type="domain" description="Histidine kinase" evidence="5">
    <location>
        <begin position="1007"/>
        <end position="1256"/>
    </location>
</feature>
<dbReference type="InterPro" id="IPR003661">
    <property type="entry name" value="HisK_dim/P_dom"/>
</dbReference>
<evidence type="ECO:0000256" key="4">
    <source>
        <dbReference type="SAM" id="Phobius"/>
    </source>
</evidence>
<dbReference type="InterPro" id="IPR004358">
    <property type="entry name" value="Sig_transdc_His_kin-like_C"/>
</dbReference>
<dbReference type="InterPro" id="IPR003594">
    <property type="entry name" value="HATPase_dom"/>
</dbReference>
<evidence type="ECO:0000313" key="7">
    <source>
        <dbReference type="Proteomes" id="UP001171916"/>
    </source>
</evidence>
<dbReference type="PROSITE" id="PS51257">
    <property type="entry name" value="PROKAR_LIPOPROTEIN"/>
    <property type="match status" value="1"/>
</dbReference>
<comment type="caution">
    <text evidence="6">The sequence shown here is derived from an EMBL/GenBank/DDBJ whole genome shotgun (WGS) entry which is preliminary data.</text>
</comment>
<dbReference type="Gene3D" id="2.60.40.10">
    <property type="entry name" value="Immunoglobulins"/>
    <property type="match status" value="1"/>
</dbReference>
<proteinExistence type="predicted"/>
<dbReference type="SUPFAM" id="SSF55874">
    <property type="entry name" value="ATPase domain of HSP90 chaperone/DNA topoisomerase II/histidine kinase"/>
    <property type="match status" value="1"/>
</dbReference>
<dbReference type="PROSITE" id="PS50109">
    <property type="entry name" value="HIS_KIN"/>
    <property type="match status" value="1"/>
</dbReference>
<dbReference type="PANTHER" id="PTHR43547:SF2">
    <property type="entry name" value="HYBRID SIGNAL TRANSDUCTION HISTIDINE KINASE C"/>
    <property type="match status" value="1"/>
</dbReference>
<evidence type="ECO:0000256" key="1">
    <source>
        <dbReference type="ARBA" id="ARBA00000085"/>
    </source>
</evidence>
<dbReference type="InterPro" id="IPR015943">
    <property type="entry name" value="WD40/YVTN_repeat-like_dom_sf"/>
</dbReference>
<feature type="transmembrane region" description="Helical" evidence="4">
    <location>
        <begin position="935"/>
        <end position="953"/>
    </location>
</feature>
<reference evidence="6" key="1">
    <citation type="submission" date="2023-06" db="EMBL/GenBank/DDBJ databases">
        <title>Robiginitalea aurantiacus sp. nov. and Algoriphagus sediminis sp. nov., isolated from coastal sediment.</title>
        <authorList>
            <person name="Zhou Z.Y."/>
            <person name="An J."/>
            <person name="Jia Y.W."/>
            <person name="Du Z.J."/>
        </authorList>
    </citation>
    <scope>NUCLEOTIDE SEQUENCE</scope>
    <source>
        <strain evidence="6">C2-7</strain>
    </source>
</reference>
<dbReference type="EC" id="2.7.13.3" evidence="2"/>
<protein>
    <recommendedName>
        <fullName evidence="2">histidine kinase</fullName>
        <ecNumber evidence="2">2.7.13.3</ecNumber>
    </recommendedName>
</protein>
<keyword evidence="7" id="KW-1185">Reference proteome</keyword>
<keyword evidence="3" id="KW-0597">Phosphoprotein</keyword>
<dbReference type="Pfam" id="PF07494">
    <property type="entry name" value="Reg_prop"/>
    <property type="match status" value="1"/>
</dbReference>
<dbReference type="CDD" id="cd00082">
    <property type="entry name" value="HisKA"/>
    <property type="match status" value="1"/>
</dbReference>
<dbReference type="Gene3D" id="2.130.10.10">
    <property type="entry name" value="YVTN repeat-like/Quinoprotein amine dehydrogenase"/>
    <property type="match status" value="3"/>
</dbReference>
<dbReference type="SUPFAM" id="SSF63829">
    <property type="entry name" value="Calcium-dependent phosphotriesterase"/>
    <property type="match status" value="2"/>
</dbReference>
<evidence type="ECO:0000256" key="2">
    <source>
        <dbReference type="ARBA" id="ARBA00012438"/>
    </source>
</evidence>
<dbReference type="InterPro" id="IPR011110">
    <property type="entry name" value="Reg_prop"/>
</dbReference>
<dbReference type="PRINTS" id="PR00344">
    <property type="entry name" value="BCTRLSENSOR"/>
</dbReference>
<comment type="catalytic activity">
    <reaction evidence="1">
        <text>ATP + protein L-histidine = ADP + protein N-phospho-L-histidine.</text>
        <dbReference type="EC" id="2.7.13.3"/>
    </reaction>
</comment>
<dbReference type="InterPro" id="IPR005467">
    <property type="entry name" value="His_kinase_dom"/>
</dbReference>
<dbReference type="Gene3D" id="3.30.565.10">
    <property type="entry name" value="Histidine kinase-like ATPase, C-terminal domain"/>
    <property type="match status" value="1"/>
</dbReference>
<keyword evidence="4" id="KW-0472">Membrane</keyword>
<organism evidence="6 7">
    <name type="scientific">Algoriphagus sediminis</name>
    <dbReference type="NCBI Taxonomy" id="3057113"/>
    <lineage>
        <taxon>Bacteria</taxon>
        <taxon>Pseudomonadati</taxon>
        <taxon>Bacteroidota</taxon>
        <taxon>Cytophagia</taxon>
        <taxon>Cytophagales</taxon>
        <taxon>Cyclobacteriaceae</taxon>
        <taxon>Algoriphagus</taxon>
    </lineage>
</organism>
<evidence type="ECO:0000256" key="3">
    <source>
        <dbReference type="ARBA" id="ARBA00022553"/>
    </source>
</evidence>
<dbReference type="RefSeq" id="WP_289999653.1">
    <property type="nucleotide sequence ID" value="NZ_JAUEPH010000003.1"/>
</dbReference>
<dbReference type="InterPro" id="IPR036890">
    <property type="entry name" value="HATPase_C_sf"/>
</dbReference>
<sequence length="1258" mass="140926">MNLQNKRLKSLLFLVGLVALSTISCQEKNDSEKITIGSSEFEEPKVIPLEFSEPKQIDWEVRDMNDFAKMNERKVNIESFPRKPFYPDRFIPLKTPLKTNEVLFESFMDSSLNFSELPSIKIDFKNYLLANPKKIKAGLPKIEKNSTLGILEFSEDQGLPSYLVTALMEDSNGMMWIATDKGLTRFDGAYLEIFDFIESFFTGSQAIVNNILEDQDGRIWVYTSQKGIYVLDLKVGLVSSFNFVGQNFNFNDNCSMIMDGEGQIWVGTIQDGIYVFNSSDDTYKHIPQWGPNNDRNASKLTIDQNGSLWVGSASGLSEIDIQDGKIKTLEEPFNTSIASITGLFTDSENQIWIGTAEQGVAFLNSERNIISSLGAEQGLRTSICHFSEGSDQTIWMSSSEGVYVFNKDNNGLKNLNSADGLIDDFINTTTFDRNEQLWIATQDGINLFDLKGLAPIYLNSSDGLSGPDTWSFFEDSEERLWIGSRQGLDLYDPSKNSISRLDINLGLPKANNISHKMQRLSENQILITSPGFGFGIYDEVKENIQYLTGTQGIVTLFPSSSIVDSKGRLWTGSFRNGDVEFIDLEKKEIKMLSNLNGIMGDIVWGFAEDRYGQIWAGTDLGINVINPENNTISYLMEEGELSQRNTGAFFKDEDEKLWIGSRSGLLIVDQYTNSLTEINTENGLSNPAVYTSYGSNGKYYIGTGNGFNLLTPNPEKKSQGKFGYDLKSFEKGQGLIYTDFNADAVIEFNNKLWWGIETEALTITNIPRKDSSEIKTFISGITISDESQIFFDRNNIARKRPDLDTIFSASLDTFYLANAVPKQSDWLQENHVKWDSVSGYFNLPVNLEIPFEHNYLSFQFSSAQLSNQDKAKFSYFLEGFDKEWSKVSTNPFSENYRNLPAGKYTFLVSSLSPEGLWIEPAKISFTILPHWTNTWWAWVLYLLAFSAIVGAIVQYRAKALKKENLILEEKVKHRTSQLNQSLENLKSTQAQLIQSEKMASLGELTAGIAHEIQNPLNFVNNFSELNKELIAELKEEIKKGDLAEVKLIATDIEANEDKIHYHGKRAGDIVKGMLEHSRSNSGEKVETDLNELADEYLRLSYHGLRAKDKSFTADFKLDLDPDLPKVDVVASDIGRVVLNLVNNAFYAVHEKAKSTPLPPEGGETYKPLVTVKTMVTKSPSGDLGVELSVQDNGNGIPESIKDKIFQPFFTSKPTGSGTGLGLSLSYDIIKAHGGEIRIESEEGMGATFVMSIPNNDVL</sequence>
<dbReference type="Pfam" id="PF02518">
    <property type="entry name" value="HATPase_c"/>
    <property type="match status" value="1"/>
</dbReference>
<dbReference type="SMART" id="SM00387">
    <property type="entry name" value="HATPase_c"/>
    <property type="match status" value="1"/>
</dbReference>
<dbReference type="InterPro" id="IPR011123">
    <property type="entry name" value="Y_Y_Y"/>
</dbReference>
<dbReference type="InterPro" id="IPR036097">
    <property type="entry name" value="HisK_dim/P_sf"/>
</dbReference>
<accession>A0ABT7YC54</accession>
<evidence type="ECO:0000313" key="6">
    <source>
        <dbReference type="EMBL" id="MDN3204100.1"/>
    </source>
</evidence>
<dbReference type="Proteomes" id="UP001171916">
    <property type="component" value="Unassembled WGS sequence"/>
</dbReference>
<name>A0ABT7YC54_9BACT</name>
<evidence type="ECO:0000259" key="5">
    <source>
        <dbReference type="PROSITE" id="PS50109"/>
    </source>
</evidence>
<keyword evidence="4" id="KW-1133">Transmembrane helix</keyword>
<dbReference type="Gene3D" id="1.10.287.130">
    <property type="match status" value="1"/>
</dbReference>
<gene>
    <name evidence="6" type="ORF">QVH07_08060</name>
</gene>
<dbReference type="PANTHER" id="PTHR43547">
    <property type="entry name" value="TWO-COMPONENT HISTIDINE KINASE"/>
    <property type="match status" value="1"/>
</dbReference>
<dbReference type="InterPro" id="IPR013783">
    <property type="entry name" value="Ig-like_fold"/>
</dbReference>
<dbReference type="Pfam" id="PF07495">
    <property type="entry name" value="Y_Y_Y"/>
    <property type="match status" value="1"/>
</dbReference>
<keyword evidence="4" id="KW-0812">Transmembrane</keyword>
<dbReference type="SUPFAM" id="SSF47384">
    <property type="entry name" value="Homodimeric domain of signal transducing histidine kinase"/>
    <property type="match status" value="1"/>
</dbReference>
<dbReference type="EMBL" id="JAUEPH010000003">
    <property type="protein sequence ID" value="MDN3204100.1"/>
    <property type="molecule type" value="Genomic_DNA"/>
</dbReference>